<keyword evidence="7" id="KW-1133">Transmembrane helix</keyword>
<evidence type="ECO:0000256" key="6">
    <source>
        <dbReference type="ARBA" id="ARBA00023136"/>
    </source>
</evidence>
<dbReference type="GeneID" id="111577058"/>
<reference evidence="9" key="2">
    <citation type="submission" date="2025-08" db="UniProtKB">
        <authorList>
            <consortium name="Ensembl"/>
        </authorList>
    </citation>
    <scope>IDENTIFICATION</scope>
</reference>
<dbReference type="GO" id="GO:0043269">
    <property type="term" value="P:regulation of monoatomic ion transport"/>
    <property type="evidence" value="ECO:0007669"/>
    <property type="project" value="InterPro"/>
</dbReference>
<sequence length="204" mass="22596">MMRLWINLWTRAPRRMDTKIYLASFFFLFVMVKVSRAQASTTTLQNGSESTSVATTILNVSDNSEIRVTREADSSLETSPAAEQTTKQNINSSDKTTSEVKTSAAPSEGTTKPKTNLTSTPASKVTSSPSTTEKTTKHRTNQATPCDKQCDQDFIYDYESLRYAGLIIAAVLFIMGIMVISCGKVCRLPRCQKKPPKSYREVQG</sequence>
<keyword evidence="5 7" id="KW-0406">Ion transport</keyword>
<comment type="subcellular location">
    <subcellularLocation>
        <location evidence="1">Membrane</location>
        <topology evidence="1">Single-pass membrane protein</topology>
    </subcellularLocation>
</comment>
<dbReference type="GO" id="GO:0006811">
    <property type="term" value="P:monoatomic ion transport"/>
    <property type="evidence" value="ECO:0007669"/>
    <property type="project" value="UniProtKB-KW"/>
</dbReference>
<evidence type="ECO:0000256" key="5">
    <source>
        <dbReference type="ARBA" id="ARBA00023065"/>
    </source>
</evidence>
<dbReference type="OrthoDB" id="8961850at2759"/>
<dbReference type="PANTHER" id="PTHR14132">
    <property type="entry name" value="SODIUM/POTASSIUM-TRANSPORTING ATPASE SUBUNIT GAMMA"/>
    <property type="match status" value="1"/>
</dbReference>
<dbReference type="OMA" id="FMMLRVS"/>
<keyword evidence="3 7" id="KW-0813">Transport</keyword>
<evidence type="ECO:0000256" key="7">
    <source>
        <dbReference type="RuleBase" id="RU364131"/>
    </source>
</evidence>
<dbReference type="InterPro" id="IPR000272">
    <property type="entry name" value="Ion-transport_regulator_FXYD"/>
</dbReference>
<protein>
    <recommendedName>
        <fullName evidence="7">FXYD domain-containing ion transport regulator</fullName>
    </recommendedName>
</protein>
<evidence type="ECO:0000313" key="10">
    <source>
        <dbReference type="Proteomes" id="UP001501940"/>
    </source>
</evidence>
<dbReference type="STRING" id="80972.ENSAOCP00000021283"/>
<evidence type="ECO:0000256" key="2">
    <source>
        <dbReference type="ARBA" id="ARBA00005948"/>
    </source>
</evidence>
<proteinExistence type="inferred from homology"/>
<keyword evidence="6 7" id="KW-0472">Membrane</keyword>
<dbReference type="RefSeq" id="XP_023138903.1">
    <property type="nucleotide sequence ID" value="XM_023283135.3"/>
</dbReference>
<dbReference type="GO" id="GO:0016020">
    <property type="term" value="C:membrane"/>
    <property type="evidence" value="ECO:0007669"/>
    <property type="project" value="UniProtKB-SubCell"/>
</dbReference>
<dbReference type="Ensembl" id="ENSAOCT00000010914.2">
    <property type="protein sequence ID" value="ENSAOCP00000021283.1"/>
    <property type="gene ID" value="ENSAOCG00000005926.2"/>
</dbReference>
<feature type="compositionally biased region" description="Polar residues" evidence="8">
    <location>
        <begin position="75"/>
        <end position="122"/>
    </location>
</feature>
<dbReference type="CDD" id="cd20323">
    <property type="entry name" value="FXYD_FXYD5"/>
    <property type="match status" value="1"/>
</dbReference>
<feature type="compositionally biased region" description="Low complexity" evidence="8">
    <location>
        <begin position="123"/>
        <end position="133"/>
    </location>
</feature>
<name>A0A3Q1C5S8_AMPOC</name>
<reference evidence="9 10" key="1">
    <citation type="submission" date="2022-01" db="EMBL/GenBank/DDBJ databases">
        <title>A chromosome-scale genome assembly of the false clownfish, Amphiprion ocellaris.</title>
        <authorList>
            <person name="Ryu T."/>
        </authorList>
    </citation>
    <scope>NUCLEOTIDE SEQUENCE [LARGE SCALE GENOMIC DNA]</scope>
</reference>
<dbReference type="KEGG" id="aoce:111577058"/>
<dbReference type="Pfam" id="PF02038">
    <property type="entry name" value="ATP1G1_PLM_MAT8"/>
    <property type="match status" value="1"/>
</dbReference>
<reference evidence="9" key="3">
    <citation type="submission" date="2025-09" db="UniProtKB">
        <authorList>
            <consortium name="Ensembl"/>
        </authorList>
    </citation>
    <scope>IDENTIFICATION</scope>
</reference>
<organism evidence="9 10">
    <name type="scientific">Amphiprion ocellaris</name>
    <name type="common">Clown anemonefish</name>
    <dbReference type="NCBI Taxonomy" id="80972"/>
    <lineage>
        <taxon>Eukaryota</taxon>
        <taxon>Metazoa</taxon>
        <taxon>Chordata</taxon>
        <taxon>Craniata</taxon>
        <taxon>Vertebrata</taxon>
        <taxon>Euteleostomi</taxon>
        <taxon>Actinopterygii</taxon>
        <taxon>Neopterygii</taxon>
        <taxon>Teleostei</taxon>
        <taxon>Neoteleostei</taxon>
        <taxon>Acanthomorphata</taxon>
        <taxon>Ovalentaria</taxon>
        <taxon>Pomacentridae</taxon>
        <taxon>Amphiprion</taxon>
    </lineage>
</organism>
<accession>A0A3Q1C5S8</accession>
<keyword evidence="4 7" id="KW-0812">Transmembrane</keyword>
<comment type="similarity">
    <text evidence="2 7">Belongs to the FXYD family.</text>
</comment>
<evidence type="ECO:0000256" key="4">
    <source>
        <dbReference type="ARBA" id="ARBA00022692"/>
    </source>
</evidence>
<dbReference type="Proteomes" id="UP001501940">
    <property type="component" value="Chromosome 9"/>
</dbReference>
<dbReference type="GO" id="GO:0017080">
    <property type="term" value="F:sodium channel regulator activity"/>
    <property type="evidence" value="ECO:0007669"/>
    <property type="project" value="TreeGrafter"/>
</dbReference>
<evidence type="ECO:0000256" key="3">
    <source>
        <dbReference type="ARBA" id="ARBA00022448"/>
    </source>
</evidence>
<dbReference type="CTD" id="53827"/>
<evidence type="ECO:0000256" key="8">
    <source>
        <dbReference type="SAM" id="MobiDB-lite"/>
    </source>
</evidence>
<evidence type="ECO:0000256" key="1">
    <source>
        <dbReference type="ARBA" id="ARBA00004167"/>
    </source>
</evidence>
<dbReference type="AlphaFoldDB" id="A0A3Q1C5S8"/>
<dbReference type="GeneTree" id="ENSGT00530000068431"/>
<evidence type="ECO:0000313" key="9">
    <source>
        <dbReference type="Ensembl" id="ENSAOCP00000021283.1"/>
    </source>
</evidence>
<feature type="transmembrane region" description="Helical" evidence="7">
    <location>
        <begin position="163"/>
        <end position="186"/>
    </location>
</feature>
<keyword evidence="10" id="KW-1185">Reference proteome</keyword>
<dbReference type="Gene3D" id="1.20.5.780">
    <property type="entry name" value="Single helix bin"/>
    <property type="match status" value="1"/>
</dbReference>
<dbReference type="PANTHER" id="PTHR14132:SF23">
    <property type="entry name" value="FXYD DOMAIN-CONTAINING ION TRANSPORT REGULATOR"/>
    <property type="match status" value="1"/>
</dbReference>
<feature type="region of interest" description="Disordered" evidence="8">
    <location>
        <begin position="68"/>
        <end position="144"/>
    </location>
</feature>